<dbReference type="GO" id="GO:0016020">
    <property type="term" value="C:membrane"/>
    <property type="evidence" value="ECO:0007669"/>
    <property type="project" value="UniProtKB-SubCell"/>
</dbReference>
<evidence type="ECO:0000256" key="3">
    <source>
        <dbReference type="ARBA" id="ARBA00022989"/>
    </source>
</evidence>
<keyword evidence="3 5" id="KW-1133">Transmembrane helix</keyword>
<evidence type="ECO:0000256" key="5">
    <source>
        <dbReference type="SAM" id="Phobius"/>
    </source>
</evidence>
<keyword evidence="2 5" id="KW-0812">Transmembrane</keyword>
<evidence type="ECO:0000256" key="1">
    <source>
        <dbReference type="ARBA" id="ARBA00004167"/>
    </source>
</evidence>
<dbReference type="Proteomes" id="UP000249645">
    <property type="component" value="Unassembled WGS sequence"/>
</dbReference>
<organism evidence="6 7">
    <name type="scientific">Pseudopedobacter saltans</name>
    <dbReference type="NCBI Taxonomy" id="151895"/>
    <lineage>
        <taxon>Bacteria</taxon>
        <taxon>Pseudomonadati</taxon>
        <taxon>Bacteroidota</taxon>
        <taxon>Sphingobacteriia</taxon>
        <taxon>Sphingobacteriales</taxon>
        <taxon>Sphingobacteriaceae</taxon>
        <taxon>Pseudopedobacter</taxon>
    </lineage>
</organism>
<comment type="caution">
    <text evidence="6">The sequence shown here is derived from an EMBL/GenBank/DDBJ whole genome shotgun (WGS) entry which is preliminary data.</text>
</comment>
<keyword evidence="4 5" id="KW-0472">Membrane</keyword>
<dbReference type="Gene3D" id="2.40.30.170">
    <property type="match status" value="1"/>
</dbReference>
<evidence type="ECO:0000313" key="6">
    <source>
        <dbReference type="EMBL" id="PZP47899.1"/>
    </source>
</evidence>
<dbReference type="PANTHER" id="PTHR30386">
    <property type="entry name" value="MEMBRANE FUSION SUBUNIT OF EMRAB-TOLC MULTIDRUG EFFLUX PUMP"/>
    <property type="match status" value="1"/>
</dbReference>
<dbReference type="EMBL" id="QFOI01000178">
    <property type="protein sequence ID" value="PZP47899.1"/>
    <property type="molecule type" value="Genomic_DNA"/>
</dbReference>
<dbReference type="PRINTS" id="PR01490">
    <property type="entry name" value="RTXTOXIND"/>
</dbReference>
<evidence type="ECO:0000256" key="2">
    <source>
        <dbReference type="ARBA" id="ARBA00022692"/>
    </source>
</evidence>
<evidence type="ECO:0000313" key="7">
    <source>
        <dbReference type="Proteomes" id="UP000249645"/>
    </source>
</evidence>
<comment type="subcellular location">
    <subcellularLocation>
        <location evidence="1">Membrane</location>
        <topology evidence="1">Single-pass membrane protein</topology>
    </subcellularLocation>
</comment>
<feature type="transmembrane region" description="Helical" evidence="5">
    <location>
        <begin position="36"/>
        <end position="58"/>
    </location>
</feature>
<name>A0A2W5H1J0_9SPHI</name>
<reference evidence="6 7" key="1">
    <citation type="submission" date="2017-11" db="EMBL/GenBank/DDBJ databases">
        <title>Infants hospitalized years apart are colonized by the same room-sourced microbial strains.</title>
        <authorList>
            <person name="Brooks B."/>
            <person name="Olm M.R."/>
            <person name="Firek B.A."/>
            <person name="Baker R."/>
            <person name="Thomas B.C."/>
            <person name="Morowitz M.J."/>
            <person name="Banfield J.F."/>
        </authorList>
    </citation>
    <scope>NUCLEOTIDE SEQUENCE [LARGE SCALE GENOMIC DNA]</scope>
    <source>
        <strain evidence="6">S2_009_000_R2_76</strain>
    </source>
</reference>
<proteinExistence type="predicted"/>
<sequence>MEMRMKEEPHENYEKYFDQRKTEEVQDIIDRMPTQFGLWITGIVVLIFILLLFFGWIIRYPDIITGQITVNTNISPLKLVAMNSGKLKLKISKSQNEVKEGEVIAYIENTTSLGSLESIKSSIENYNPLGANKTYVLQQLPQRVDLGEVTNKYYAFLESVQLLKNFEDDKQYEKQISGLKKLLIEQSRSVDVNNERMNIAKRNMLYTGKFYSRDSILFKEKVISEAELDQSQLNYLNSNENYQNIYTGQINALQNVKQTQTQIGQSELQMLEKKKELELALMSSYNDLKDNIKLWGQSYSFTAPFNGTVQFLKFWTDGQFIQNGQPVFTIIPNDKHIYGQVLLPSAVGAGKVRIGQEVIIKLDNYPYLEYGYIKGVVNTISLTTNTETTQQGSVDTYLVTVTFTNGLTTNYGRTLDFKQESKGSAEILVHKRRLIERFFDNLKYITKKE</sequence>
<accession>A0A2W5H1J0</accession>
<evidence type="ECO:0000256" key="4">
    <source>
        <dbReference type="ARBA" id="ARBA00023136"/>
    </source>
</evidence>
<dbReference type="AlphaFoldDB" id="A0A2W5H1J0"/>
<gene>
    <name evidence="6" type="ORF">DI598_10555</name>
</gene>
<dbReference type="InterPro" id="IPR050739">
    <property type="entry name" value="MFP"/>
</dbReference>
<protein>
    <submittedName>
        <fullName evidence="6">Hemolysin D</fullName>
    </submittedName>
</protein>
<dbReference type="PANTHER" id="PTHR30386:SF26">
    <property type="entry name" value="TRANSPORT PROTEIN COMB"/>
    <property type="match status" value="1"/>
</dbReference>